<proteinExistence type="predicted"/>
<dbReference type="VEuPathDB" id="CryptoDB:Vbra_12534"/>
<organism evidence="1 2">
    <name type="scientific">Vitrella brassicaformis (strain CCMP3155)</name>
    <dbReference type="NCBI Taxonomy" id="1169540"/>
    <lineage>
        <taxon>Eukaryota</taxon>
        <taxon>Sar</taxon>
        <taxon>Alveolata</taxon>
        <taxon>Colpodellida</taxon>
        <taxon>Vitrellaceae</taxon>
        <taxon>Vitrella</taxon>
    </lineage>
</organism>
<evidence type="ECO:0000313" key="2">
    <source>
        <dbReference type="Proteomes" id="UP000041254"/>
    </source>
</evidence>
<sequence length="195" mass="21187">MEIQATKHTTTAVNKHGAVLGAGELSALQQIQMGKAILQSAIKLTSATNELSGSALAAIDNVESRIRGLTADIDAYEELDGRNKVWASGGPCEKTSDCPDWRQHGPHQPAMYSYFHVDVEFDSKGDVKAFHTADTGTCKTAGEKWDACGITQNYRRDCKDGLECQGWKKGGKHIFANMYFGSSSSLGYICHEPLN</sequence>
<dbReference type="EMBL" id="CDMY01000276">
    <property type="protein sequence ID" value="CEL99251.1"/>
    <property type="molecule type" value="Genomic_DNA"/>
</dbReference>
<evidence type="ECO:0000313" key="1">
    <source>
        <dbReference type="EMBL" id="CEL99251.1"/>
    </source>
</evidence>
<dbReference type="Proteomes" id="UP000041254">
    <property type="component" value="Unassembled WGS sequence"/>
</dbReference>
<dbReference type="AlphaFoldDB" id="A0A0G4EP72"/>
<name>A0A0G4EP72_VITBC</name>
<gene>
    <name evidence="1" type="ORF">Vbra_12534</name>
</gene>
<dbReference type="PhylomeDB" id="A0A0G4EP72"/>
<protein>
    <submittedName>
        <fullName evidence="1">Uncharacterized protein</fullName>
    </submittedName>
</protein>
<reference evidence="1 2" key="1">
    <citation type="submission" date="2014-11" db="EMBL/GenBank/DDBJ databases">
        <authorList>
            <person name="Zhu J."/>
            <person name="Qi W."/>
            <person name="Song R."/>
        </authorList>
    </citation>
    <scope>NUCLEOTIDE SEQUENCE [LARGE SCALE GENOMIC DNA]</scope>
</reference>
<accession>A0A0G4EP72</accession>
<keyword evidence="2" id="KW-1185">Reference proteome</keyword>
<dbReference type="InParanoid" id="A0A0G4EP72"/>